<accession>A0A2Z5ZL57</accession>
<reference evidence="1 2" key="1">
    <citation type="submission" date="2018-02" db="EMBL/GenBank/DDBJ databases">
        <title>Acetobacter orientalis genome.</title>
        <authorList>
            <person name="Nakashima N."/>
            <person name="Tamura T."/>
        </authorList>
    </citation>
    <scope>NUCLEOTIDE SEQUENCE [LARGE SCALE GENOMIC DNA]</scope>
    <source>
        <strain evidence="1 2">FAN1</strain>
    </source>
</reference>
<dbReference type="Proteomes" id="UP000270034">
    <property type="component" value="Chromosome"/>
</dbReference>
<evidence type="ECO:0000313" key="2">
    <source>
        <dbReference type="Proteomes" id="UP000270034"/>
    </source>
</evidence>
<dbReference type="AlphaFoldDB" id="A0A2Z5ZL57"/>
<dbReference type="EMBL" id="AP018515">
    <property type="protein sequence ID" value="BBC81291.1"/>
    <property type="molecule type" value="Genomic_DNA"/>
</dbReference>
<proteinExistence type="predicted"/>
<protein>
    <submittedName>
        <fullName evidence="1">Uncharacterized protein</fullName>
    </submittedName>
</protein>
<organism evidence="1 2">
    <name type="scientific">Acetobacter orientalis</name>
    <dbReference type="NCBI Taxonomy" id="146474"/>
    <lineage>
        <taxon>Bacteria</taxon>
        <taxon>Pseudomonadati</taxon>
        <taxon>Pseudomonadota</taxon>
        <taxon>Alphaproteobacteria</taxon>
        <taxon>Acetobacterales</taxon>
        <taxon>Acetobacteraceae</taxon>
        <taxon>Acetobacter</taxon>
    </lineage>
</organism>
<gene>
    <name evidence="1" type="ORF">AcetOrient_orf04456</name>
</gene>
<sequence length="39" mass="4522">MADEWSIEAGILKFPGQFSPEERAMARFRLDNVDDPLLR</sequence>
<evidence type="ECO:0000313" key="1">
    <source>
        <dbReference type="EMBL" id="BBC81291.1"/>
    </source>
</evidence>
<dbReference type="KEGG" id="aot:AcetOri_orf04456"/>
<name>A0A2Z5ZL57_9PROT</name>